<dbReference type="AlphaFoldDB" id="A0A1U7WZW8"/>
<evidence type="ECO:0000313" key="2">
    <source>
        <dbReference type="RefSeq" id="XP_009785447.1"/>
    </source>
</evidence>
<gene>
    <name evidence="2" type="primary">LOC104233709</name>
</gene>
<reference evidence="1" key="1">
    <citation type="journal article" date="2013" name="Genome Biol.">
        <title>Reference genomes and transcriptomes of Nicotiana sylvestris and Nicotiana tomentosiformis.</title>
        <authorList>
            <person name="Sierro N."/>
            <person name="Battey J.N."/>
            <person name="Ouadi S."/>
            <person name="Bovet L."/>
            <person name="Goepfert S."/>
            <person name="Bakaher N."/>
            <person name="Peitsch M.C."/>
            <person name="Ivanov N.V."/>
        </authorList>
    </citation>
    <scope>NUCLEOTIDE SEQUENCE [LARGE SCALE GENOMIC DNA]</scope>
</reference>
<keyword evidence="1" id="KW-1185">Reference proteome</keyword>
<dbReference type="GeneID" id="104233709"/>
<protein>
    <submittedName>
        <fullName evidence="2">Uncharacterized protein LOC104233709 isoform X1</fullName>
    </submittedName>
</protein>
<dbReference type="RefSeq" id="XP_009785447.1">
    <property type="nucleotide sequence ID" value="XM_009787145.1"/>
</dbReference>
<evidence type="ECO:0000313" key="1">
    <source>
        <dbReference type="Proteomes" id="UP000189701"/>
    </source>
</evidence>
<reference evidence="2" key="2">
    <citation type="submission" date="2025-08" db="UniProtKB">
        <authorList>
            <consortium name="RefSeq"/>
        </authorList>
    </citation>
    <scope>IDENTIFICATION</scope>
    <source>
        <tissue evidence="2">Leaf</tissue>
    </source>
</reference>
<sequence>MINGETNMAVLISVHIYSDMTATLVFDELPHSLSKVFADPQTNQNPNLLEFEHSTAAVILSVESANISDAVVISSELNSGLDDDKIEEEDFMTTNLNSQPLVIVTWDTKSEIERHKSLSIAPIFSDSGTKSGVSSSLFDEMPDHSGAFRYSLISEKVAAQYMLLHFPFDPGSVAGRVFDSIEIVFDNSHQLNLPCITPLSTMALGEESMLPTAGQLLDTMSQPCDHSKMFLHELSAANILTPMVKYEWKNGNSSPTDKVFVESFRRIDTKLPWGGIETIANSAIGFCAGYTDIFMSKVAGELWVCQFIQELDMEFGCMVFDTLSDWVISVIFCDCNRVVASFPPDFGLPNCKWVDTGQVSYSFDIRQCSQIESPRFCATYLKLVQLNGLFPSCGGAYLFKLLAHKVKGATTSFKDGVYGYVPCPVSMFATENTTYVATKVTVSYVMSFYTIAMGCDICLLMCQLIYPNSSSNDFFHFTAAKFGVTNSSALLDLKSKWDSEPSNKRARNILQPTLSILAISSHVFSEALSIVVLLLETITTLDIIIDMDYILGDIPRATSSMMGYGSPYQR</sequence>
<proteinExistence type="predicted"/>
<dbReference type="Proteomes" id="UP000189701">
    <property type="component" value="Unplaced"/>
</dbReference>
<dbReference type="KEGG" id="nsy:104233709"/>
<dbReference type="OrthoDB" id="1314907at2759"/>
<accession>A0A1U7WZW8</accession>
<organism evidence="1 2">
    <name type="scientific">Nicotiana sylvestris</name>
    <name type="common">Wood tobacco</name>
    <name type="synonym">South American tobacco</name>
    <dbReference type="NCBI Taxonomy" id="4096"/>
    <lineage>
        <taxon>Eukaryota</taxon>
        <taxon>Viridiplantae</taxon>
        <taxon>Streptophyta</taxon>
        <taxon>Embryophyta</taxon>
        <taxon>Tracheophyta</taxon>
        <taxon>Spermatophyta</taxon>
        <taxon>Magnoliopsida</taxon>
        <taxon>eudicotyledons</taxon>
        <taxon>Gunneridae</taxon>
        <taxon>Pentapetalae</taxon>
        <taxon>asterids</taxon>
        <taxon>lamiids</taxon>
        <taxon>Solanales</taxon>
        <taxon>Solanaceae</taxon>
        <taxon>Nicotianoideae</taxon>
        <taxon>Nicotianeae</taxon>
        <taxon>Nicotiana</taxon>
    </lineage>
</organism>
<name>A0A1U7WZW8_NICSY</name>